<evidence type="ECO:0000313" key="3">
    <source>
        <dbReference type="Proteomes" id="UP001447188"/>
    </source>
</evidence>
<accession>A0ABR3G8Q9</accession>
<dbReference type="EMBL" id="JBBBZM010000183">
    <property type="protein sequence ID" value="KAL0632155.1"/>
    <property type="molecule type" value="Genomic_DNA"/>
</dbReference>
<feature type="coiled-coil region" evidence="1">
    <location>
        <begin position="53"/>
        <end position="108"/>
    </location>
</feature>
<sequence length="114" mass="12281">MSAPRPSNNDLSTLQRVLETTARLVSKAHKDVIGSAVVVNAAIASRKAGTAALKAVREELQQLGENNKELQLKRKVIGVAEKALVAVLEERGEEVGELEERVEELKRMVGVIGA</sequence>
<dbReference type="Proteomes" id="UP001447188">
    <property type="component" value="Unassembled WGS sequence"/>
</dbReference>
<name>A0ABR3G8Q9_9PEZI</name>
<keyword evidence="3" id="KW-1185">Reference proteome</keyword>
<organism evidence="2 3">
    <name type="scientific">Discina gigas</name>
    <dbReference type="NCBI Taxonomy" id="1032678"/>
    <lineage>
        <taxon>Eukaryota</taxon>
        <taxon>Fungi</taxon>
        <taxon>Dikarya</taxon>
        <taxon>Ascomycota</taxon>
        <taxon>Pezizomycotina</taxon>
        <taxon>Pezizomycetes</taxon>
        <taxon>Pezizales</taxon>
        <taxon>Discinaceae</taxon>
        <taxon>Discina</taxon>
    </lineage>
</organism>
<evidence type="ECO:0000313" key="2">
    <source>
        <dbReference type="EMBL" id="KAL0632155.1"/>
    </source>
</evidence>
<evidence type="ECO:0000256" key="1">
    <source>
        <dbReference type="SAM" id="Coils"/>
    </source>
</evidence>
<protein>
    <submittedName>
        <fullName evidence="2">Uncharacterized protein</fullName>
    </submittedName>
</protein>
<keyword evidence="1" id="KW-0175">Coiled coil</keyword>
<gene>
    <name evidence="2" type="ORF">Q9L58_008948</name>
</gene>
<proteinExistence type="predicted"/>
<comment type="caution">
    <text evidence="2">The sequence shown here is derived from an EMBL/GenBank/DDBJ whole genome shotgun (WGS) entry which is preliminary data.</text>
</comment>
<reference evidence="2 3" key="1">
    <citation type="submission" date="2024-02" db="EMBL/GenBank/DDBJ databases">
        <title>Discinaceae phylogenomics.</title>
        <authorList>
            <person name="Dirks A.C."/>
            <person name="James T.Y."/>
        </authorList>
    </citation>
    <scope>NUCLEOTIDE SEQUENCE [LARGE SCALE GENOMIC DNA]</scope>
    <source>
        <strain evidence="2 3">ACD0624</strain>
    </source>
</reference>